<dbReference type="InterPro" id="IPR003593">
    <property type="entry name" value="AAA+_ATPase"/>
</dbReference>
<dbReference type="Pfam" id="PF00005">
    <property type="entry name" value="ABC_tran"/>
    <property type="match status" value="1"/>
</dbReference>
<comment type="caution">
    <text evidence="5">The sequence shown here is derived from an EMBL/GenBank/DDBJ whole genome shotgun (WGS) entry which is preliminary data.</text>
</comment>
<protein>
    <submittedName>
        <fullName evidence="5">Taurine-transporting ATPase.(Taurine ABC transport system, ATP-binding protein)</fullName>
        <ecNumber evidence="5">3.6.3.-</ecNumber>
    </submittedName>
</protein>
<evidence type="ECO:0000256" key="4">
    <source>
        <dbReference type="ARBA" id="ARBA00022840"/>
    </source>
</evidence>
<dbReference type="InterPro" id="IPR050166">
    <property type="entry name" value="ABC_transporter_ATP-bind"/>
</dbReference>
<dbReference type="PANTHER" id="PTHR42788">
    <property type="entry name" value="TAURINE IMPORT ATP-BINDING PROTEIN-RELATED"/>
    <property type="match status" value="1"/>
</dbReference>
<name>A0A7H4LUA0_9ENTR</name>
<dbReference type="AlphaFoldDB" id="A0A7H4LUA0"/>
<dbReference type="PROSITE" id="PS50893">
    <property type="entry name" value="ABC_TRANSPORTER_2"/>
    <property type="match status" value="1"/>
</dbReference>
<comment type="similarity">
    <text evidence="1">Belongs to the ABC transporter superfamily.</text>
</comment>
<organism evidence="5 6">
    <name type="scientific">Klebsiella michiganensis</name>
    <dbReference type="NCBI Taxonomy" id="1134687"/>
    <lineage>
        <taxon>Bacteria</taxon>
        <taxon>Pseudomonadati</taxon>
        <taxon>Pseudomonadota</taxon>
        <taxon>Gammaproteobacteria</taxon>
        <taxon>Enterobacterales</taxon>
        <taxon>Enterobacteriaceae</taxon>
        <taxon>Klebsiella/Raoultella group</taxon>
        <taxon>Klebsiella</taxon>
    </lineage>
</organism>
<dbReference type="PROSITE" id="PS00211">
    <property type="entry name" value="ABC_TRANSPORTER_1"/>
    <property type="match status" value="1"/>
</dbReference>
<evidence type="ECO:0000256" key="3">
    <source>
        <dbReference type="ARBA" id="ARBA00022741"/>
    </source>
</evidence>
<evidence type="ECO:0000313" key="5">
    <source>
        <dbReference type="EMBL" id="STR39726.1"/>
    </source>
</evidence>
<dbReference type="EC" id="3.6.3.-" evidence="5"/>
<dbReference type="GO" id="GO:0005524">
    <property type="term" value="F:ATP binding"/>
    <property type="evidence" value="ECO:0007669"/>
    <property type="project" value="UniProtKB-KW"/>
</dbReference>
<keyword evidence="3" id="KW-0547">Nucleotide-binding</keyword>
<proteinExistence type="inferred from homology"/>
<dbReference type="GO" id="GO:0016887">
    <property type="term" value="F:ATP hydrolysis activity"/>
    <property type="evidence" value="ECO:0007669"/>
    <property type="project" value="InterPro"/>
</dbReference>
<sequence>MTLSMTNFQPYALAVDNITFRYPGGAPVFSHFSFHARQGEFVVLLGPSGCGKSTLLNLLAGFTEPERGAVRIGGERTTPENHRLGYVFQQPQLFGWLTALENVRFGLRMQRREDVASQRRRAMTYLQRVGLVHAAHQLPHQMSGGMQQRVSLARALALEPDVLLMDEPFAALDAITRGDMNEETLRLWSAIGQTTVFITHDIEEAVFLADRVIVLNRAPGGVHSELSIALPRPRSNLETRQLPAFAMYRNELLKRITEVMQQSDNHSL</sequence>
<keyword evidence="4 5" id="KW-0067">ATP-binding</keyword>
<dbReference type="InterPro" id="IPR017871">
    <property type="entry name" value="ABC_transporter-like_CS"/>
</dbReference>
<evidence type="ECO:0000256" key="1">
    <source>
        <dbReference type="ARBA" id="ARBA00005417"/>
    </source>
</evidence>
<keyword evidence="5" id="KW-0378">Hydrolase</keyword>
<dbReference type="Gene3D" id="3.40.50.300">
    <property type="entry name" value="P-loop containing nucleotide triphosphate hydrolases"/>
    <property type="match status" value="1"/>
</dbReference>
<dbReference type="CDD" id="cd03293">
    <property type="entry name" value="ABC_NrtD_SsuB_transporters"/>
    <property type="match status" value="1"/>
</dbReference>
<accession>A0A7H4LUA0</accession>
<evidence type="ECO:0000256" key="2">
    <source>
        <dbReference type="ARBA" id="ARBA00022448"/>
    </source>
</evidence>
<dbReference type="InterPro" id="IPR003439">
    <property type="entry name" value="ABC_transporter-like_ATP-bd"/>
</dbReference>
<dbReference type="EMBL" id="UGJR01000002">
    <property type="protein sequence ID" value="STR39726.1"/>
    <property type="molecule type" value="Genomic_DNA"/>
</dbReference>
<dbReference type="SMART" id="SM00382">
    <property type="entry name" value="AAA"/>
    <property type="match status" value="1"/>
</dbReference>
<keyword evidence="2" id="KW-0813">Transport</keyword>
<dbReference type="InterPro" id="IPR027417">
    <property type="entry name" value="P-loop_NTPase"/>
</dbReference>
<evidence type="ECO:0000313" key="6">
    <source>
        <dbReference type="Proteomes" id="UP000255050"/>
    </source>
</evidence>
<dbReference type="SUPFAM" id="SSF52540">
    <property type="entry name" value="P-loop containing nucleoside triphosphate hydrolases"/>
    <property type="match status" value="1"/>
</dbReference>
<reference evidence="5 6" key="1">
    <citation type="submission" date="2018-06" db="EMBL/GenBank/DDBJ databases">
        <authorList>
            <consortium name="Pathogen Informatics"/>
            <person name="Doyle S."/>
        </authorList>
    </citation>
    <scope>NUCLEOTIDE SEQUENCE [LARGE SCALE GENOMIC DNA]</scope>
    <source>
        <strain evidence="5 6">NCTC11694</strain>
    </source>
</reference>
<gene>
    <name evidence="5" type="primary">cmpD_3</name>
    <name evidence="5" type="ORF">NCTC11694_00869</name>
</gene>
<dbReference type="Proteomes" id="UP000255050">
    <property type="component" value="Unassembled WGS sequence"/>
</dbReference>
<dbReference type="PANTHER" id="PTHR42788:SF19">
    <property type="entry name" value="ALIPHATIC SULFONATES IMPORT ATP-BINDING PROTEIN SSUB 2"/>
    <property type="match status" value="1"/>
</dbReference>